<dbReference type="GeneID" id="9042081"/>
<gene>
    <name evidence="1" type="ORF">Pmar_PMAR028350</name>
</gene>
<accession>C5L6N8</accession>
<protein>
    <submittedName>
        <fullName evidence="1">Uncharacterized protein</fullName>
    </submittedName>
</protein>
<dbReference type="RefSeq" id="XP_002775789.1">
    <property type="nucleotide sequence ID" value="XM_002775743.1"/>
</dbReference>
<name>C5L6N8_PERM5</name>
<dbReference type="InParanoid" id="C5L6N8"/>
<keyword evidence="2" id="KW-1185">Reference proteome</keyword>
<dbReference type="OrthoDB" id="197432at2759"/>
<dbReference type="Proteomes" id="UP000007800">
    <property type="component" value="Unassembled WGS sequence"/>
</dbReference>
<sequence>MSAYAMKYLLGCTTERIDIRTVSEAELSSGDWWISSQRKHIMPGLSNTHIPNATEHLKILMKSALQEDRPL</sequence>
<evidence type="ECO:0000313" key="1">
    <source>
        <dbReference type="EMBL" id="EER07605.1"/>
    </source>
</evidence>
<evidence type="ECO:0000313" key="2">
    <source>
        <dbReference type="Proteomes" id="UP000007800"/>
    </source>
</evidence>
<proteinExistence type="predicted"/>
<dbReference type="EMBL" id="GG679786">
    <property type="protein sequence ID" value="EER07605.1"/>
    <property type="molecule type" value="Genomic_DNA"/>
</dbReference>
<organism evidence="2">
    <name type="scientific">Perkinsus marinus (strain ATCC 50983 / TXsc)</name>
    <dbReference type="NCBI Taxonomy" id="423536"/>
    <lineage>
        <taxon>Eukaryota</taxon>
        <taxon>Sar</taxon>
        <taxon>Alveolata</taxon>
        <taxon>Perkinsozoa</taxon>
        <taxon>Perkinsea</taxon>
        <taxon>Perkinsida</taxon>
        <taxon>Perkinsidae</taxon>
        <taxon>Perkinsus</taxon>
    </lineage>
</organism>
<dbReference type="AlphaFoldDB" id="C5L6N8"/>
<reference evidence="1 2" key="1">
    <citation type="submission" date="2008-07" db="EMBL/GenBank/DDBJ databases">
        <authorList>
            <person name="El-Sayed N."/>
            <person name="Caler E."/>
            <person name="Inman J."/>
            <person name="Amedeo P."/>
            <person name="Hass B."/>
            <person name="Wortman J."/>
        </authorList>
    </citation>
    <scope>NUCLEOTIDE SEQUENCE [LARGE SCALE GENOMIC DNA]</scope>
    <source>
        <strain evidence="2">ATCC 50983 / TXsc</strain>
    </source>
</reference>